<keyword evidence="3" id="KW-0472">Membrane</keyword>
<dbReference type="OrthoDB" id="271033at2759"/>
<dbReference type="VEuPathDB" id="TriTrypDB:TM35_000131410"/>
<keyword evidence="3" id="KW-1133">Transmembrane helix</keyword>
<reference evidence="4 5" key="1">
    <citation type="submission" date="2017-03" db="EMBL/GenBank/DDBJ databases">
        <title>An alternative strategy for trypanosome survival in the mammalian bloodstream revealed through genome and transcriptome analysis of the ubiquitous bovine parasite Trypanosoma (Megatrypanum) theileri.</title>
        <authorList>
            <person name="Kelly S."/>
            <person name="Ivens A."/>
            <person name="Mott A."/>
            <person name="O'Neill E."/>
            <person name="Emms D."/>
            <person name="Macleod O."/>
            <person name="Voorheis P."/>
            <person name="Matthews J."/>
            <person name="Matthews K."/>
            <person name="Carrington M."/>
        </authorList>
    </citation>
    <scope>NUCLEOTIDE SEQUENCE [LARGE SCALE GENOMIC DNA]</scope>
    <source>
        <strain evidence="4">Edinburgh</strain>
    </source>
</reference>
<proteinExistence type="predicted"/>
<accession>A0A1X0NWQ4</accession>
<feature type="compositionally biased region" description="Basic and acidic residues" evidence="2">
    <location>
        <begin position="406"/>
        <end position="417"/>
    </location>
</feature>
<keyword evidence="1" id="KW-0175">Coiled coil</keyword>
<keyword evidence="5" id="KW-1185">Reference proteome</keyword>
<dbReference type="Proteomes" id="UP000192257">
    <property type="component" value="Unassembled WGS sequence"/>
</dbReference>
<feature type="compositionally biased region" description="Polar residues" evidence="2">
    <location>
        <begin position="10"/>
        <end position="19"/>
    </location>
</feature>
<feature type="compositionally biased region" description="Low complexity" evidence="2">
    <location>
        <begin position="20"/>
        <end position="29"/>
    </location>
</feature>
<evidence type="ECO:0000313" key="4">
    <source>
        <dbReference type="EMBL" id="ORC89137.1"/>
    </source>
</evidence>
<evidence type="ECO:0000313" key="5">
    <source>
        <dbReference type="Proteomes" id="UP000192257"/>
    </source>
</evidence>
<feature type="region of interest" description="Disordered" evidence="2">
    <location>
        <begin position="1"/>
        <end position="29"/>
    </location>
</feature>
<dbReference type="AlphaFoldDB" id="A0A1X0NWQ4"/>
<evidence type="ECO:0008006" key="6">
    <source>
        <dbReference type="Google" id="ProtNLM"/>
    </source>
</evidence>
<evidence type="ECO:0000256" key="1">
    <source>
        <dbReference type="SAM" id="Coils"/>
    </source>
</evidence>
<dbReference type="EMBL" id="NBCO01000013">
    <property type="protein sequence ID" value="ORC89137.1"/>
    <property type="molecule type" value="Genomic_DNA"/>
</dbReference>
<dbReference type="GeneID" id="39985137"/>
<keyword evidence="3" id="KW-0812">Transmembrane</keyword>
<organism evidence="4 5">
    <name type="scientific">Trypanosoma theileri</name>
    <dbReference type="NCBI Taxonomy" id="67003"/>
    <lineage>
        <taxon>Eukaryota</taxon>
        <taxon>Discoba</taxon>
        <taxon>Euglenozoa</taxon>
        <taxon>Kinetoplastea</taxon>
        <taxon>Metakinetoplastina</taxon>
        <taxon>Trypanosomatida</taxon>
        <taxon>Trypanosomatidae</taxon>
        <taxon>Trypanosoma</taxon>
    </lineage>
</organism>
<name>A0A1X0NWQ4_9TRYP</name>
<dbReference type="RefSeq" id="XP_028883203.1">
    <property type="nucleotide sequence ID" value="XM_029025357.1"/>
</dbReference>
<evidence type="ECO:0000256" key="2">
    <source>
        <dbReference type="SAM" id="MobiDB-lite"/>
    </source>
</evidence>
<feature type="coiled-coil region" evidence="1">
    <location>
        <begin position="315"/>
        <end position="342"/>
    </location>
</feature>
<comment type="caution">
    <text evidence="4">The sequence shown here is derived from an EMBL/GenBank/DDBJ whole genome shotgun (WGS) entry which is preliminary data.</text>
</comment>
<sequence>MRRIRITGFSARNHTAVTPSSSSSSSSSSLLLTFSSPWMFLSLREIGTVSEAKPSKKRSSFFQMGDIYKPGKFTSKDLPKGPTASNQPWDPVFAHYAFNKATGPLQRKQNTTPDDHLTVDELDKWMDAKAAAKVLGIKESELSTLTAPQVEERWIKMYGERTNAMQQEVVIAAEVLLEYIDSSLHKKKSRQYYRQYIDNARQAIDHETDLRRRDHRQKFIYLSAIAITVGCTIVLFVAFFRNIITRKDVENIGANAVSYLYMAFTQPTNPEPAPDYTLRYRETPTAMTRDQQSGLYGVTDTTQVRIATEVEEYRRQEEVELLRMLNDENERAAKEAKEQRVRESRVRVYRTDDFDASGELKENKTNGDGEVDPAAAFSQMSFRQFAAMMASQFGGGSRFQRITQDSVRRAEEVEQMQKRMGGRSSE</sequence>
<gene>
    <name evidence="4" type="ORF">TM35_000131410</name>
</gene>
<feature type="transmembrane region" description="Helical" evidence="3">
    <location>
        <begin position="219"/>
        <end position="240"/>
    </location>
</feature>
<protein>
    <recommendedName>
        <fullName evidence="6">Transmembrane protein</fullName>
    </recommendedName>
</protein>
<evidence type="ECO:0000256" key="3">
    <source>
        <dbReference type="SAM" id="Phobius"/>
    </source>
</evidence>
<feature type="region of interest" description="Disordered" evidence="2">
    <location>
        <begin position="405"/>
        <end position="426"/>
    </location>
</feature>